<keyword evidence="1" id="KW-1133">Transmembrane helix</keyword>
<comment type="caution">
    <text evidence="2">The sequence shown here is derived from an EMBL/GenBank/DDBJ whole genome shotgun (WGS) entry which is preliminary data.</text>
</comment>
<proteinExistence type="predicted"/>
<dbReference type="AlphaFoldDB" id="A0AAE0C0Q6"/>
<organism evidence="2 3">
    <name type="scientific">Cymbomonas tetramitiformis</name>
    <dbReference type="NCBI Taxonomy" id="36881"/>
    <lineage>
        <taxon>Eukaryota</taxon>
        <taxon>Viridiplantae</taxon>
        <taxon>Chlorophyta</taxon>
        <taxon>Pyramimonadophyceae</taxon>
        <taxon>Pyramimonadales</taxon>
        <taxon>Pyramimonadaceae</taxon>
        <taxon>Cymbomonas</taxon>
    </lineage>
</organism>
<sequence length="175" mass="19755">MDWRFEIQLANSMFACFCFTEIIFADIPGSSSSFRAAARFLRSHRLACALWLLANALHLCSHLEYYVPHVRHTQVLRMIALALQNIPQPFAVFRFLQDAICTIFGVSFTLSCTCSTTVMILWMGCSKGHTALWKRAISTTVITWCLITTVFWTLLGITAPMAAGGPPRCAWRSLW</sequence>
<name>A0AAE0C0Q6_9CHLO</name>
<evidence type="ECO:0000256" key="1">
    <source>
        <dbReference type="SAM" id="Phobius"/>
    </source>
</evidence>
<keyword evidence="1" id="KW-0472">Membrane</keyword>
<evidence type="ECO:0000313" key="2">
    <source>
        <dbReference type="EMBL" id="KAK3245202.1"/>
    </source>
</evidence>
<keyword evidence="1" id="KW-0812">Transmembrane</keyword>
<protein>
    <submittedName>
        <fullName evidence="2">Uncharacterized protein</fullName>
    </submittedName>
</protein>
<keyword evidence="3" id="KW-1185">Reference proteome</keyword>
<dbReference type="EMBL" id="LGRX02030910">
    <property type="protein sequence ID" value="KAK3245202.1"/>
    <property type="molecule type" value="Genomic_DNA"/>
</dbReference>
<feature type="transmembrane region" description="Helical" evidence="1">
    <location>
        <begin position="136"/>
        <end position="157"/>
    </location>
</feature>
<dbReference type="Proteomes" id="UP001190700">
    <property type="component" value="Unassembled WGS sequence"/>
</dbReference>
<accession>A0AAE0C0Q6</accession>
<evidence type="ECO:0000313" key="3">
    <source>
        <dbReference type="Proteomes" id="UP001190700"/>
    </source>
</evidence>
<reference evidence="2 3" key="1">
    <citation type="journal article" date="2015" name="Genome Biol. Evol.">
        <title>Comparative Genomics of a Bacterivorous Green Alga Reveals Evolutionary Causalities and Consequences of Phago-Mixotrophic Mode of Nutrition.</title>
        <authorList>
            <person name="Burns J.A."/>
            <person name="Paasch A."/>
            <person name="Narechania A."/>
            <person name="Kim E."/>
        </authorList>
    </citation>
    <scope>NUCLEOTIDE SEQUENCE [LARGE SCALE GENOMIC DNA]</scope>
    <source>
        <strain evidence="2 3">PLY_AMNH</strain>
    </source>
</reference>
<feature type="transmembrane region" description="Helical" evidence="1">
    <location>
        <begin position="103"/>
        <end position="124"/>
    </location>
</feature>
<gene>
    <name evidence="2" type="ORF">CYMTET_45218</name>
</gene>